<dbReference type="KEGG" id="mhz:Metho_1543"/>
<dbReference type="PANTHER" id="PTHR34148">
    <property type="entry name" value="ADENOSYLCOBINAMIDE-GDP RIBAZOLETRANSFERASE"/>
    <property type="match status" value="1"/>
</dbReference>
<evidence type="ECO:0000313" key="20">
    <source>
        <dbReference type="EMBL" id="AGB49743.1"/>
    </source>
</evidence>
<comment type="similarity">
    <text evidence="4 19">Belongs to the CobS family.</text>
</comment>
<feature type="transmembrane region" description="Helical" evidence="19">
    <location>
        <begin position="192"/>
        <end position="210"/>
    </location>
</feature>
<feature type="transmembrane region" description="Helical" evidence="19">
    <location>
        <begin position="36"/>
        <end position="57"/>
    </location>
</feature>
<evidence type="ECO:0000256" key="19">
    <source>
        <dbReference type="HAMAP-Rule" id="MF_00719"/>
    </source>
</evidence>
<evidence type="ECO:0000256" key="12">
    <source>
        <dbReference type="ARBA" id="ARBA00022989"/>
    </source>
</evidence>
<feature type="transmembrane region" description="Helical" evidence="19">
    <location>
        <begin position="216"/>
        <end position="234"/>
    </location>
</feature>
<evidence type="ECO:0000256" key="1">
    <source>
        <dbReference type="ARBA" id="ARBA00001946"/>
    </source>
</evidence>
<protein>
    <recommendedName>
        <fullName evidence="6 19">Adenosylcobinamide-GDP ribazoletransferase</fullName>
        <ecNumber evidence="5 19">2.7.8.26</ecNumber>
    </recommendedName>
    <alternativeName>
        <fullName evidence="16 19">Cobalamin synthase</fullName>
    </alternativeName>
    <alternativeName>
        <fullName evidence="15 19">Cobalamin-5'-phosphate synthase</fullName>
    </alternativeName>
</protein>
<keyword evidence="12 19" id="KW-1133">Transmembrane helix</keyword>
<evidence type="ECO:0000256" key="18">
    <source>
        <dbReference type="ARBA" id="ARBA00049504"/>
    </source>
</evidence>
<evidence type="ECO:0000256" key="2">
    <source>
        <dbReference type="ARBA" id="ARBA00004651"/>
    </source>
</evidence>
<evidence type="ECO:0000313" key="21">
    <source>
        <dbReference type="Proteomes" id="UP000010866"/>
    </source>
</evidence>
<keyword evidence="11 19" id="KW-0460">Magnesium</keyword>
<dbReference type="EMBL" id="CP003362">
    <property type="protein sequence ID" value="AGB49743.1"/>
    <property type="molecule type" value="Genomic_DNA"/>
</dbReference>
<comment type="subcellular location">
    <subcellularLocation>
        <location evidence="2 19">Cell membrane</location>
        <topology evidence="2 19">Multi-pass membrane protein</topology>
    </subcellularLocation>
</comment>
<dbReference type="GO" id="GO:0051073">
    <property type="term" value="F:adenosylcobinamide-GDP ribazoletransferase activity"/>
    <property type="evidence" value="ECO:0007669"/>
    <property type="project" value="UniProtKB-UniRule"/>
</dbReference>
<evidence type="ECO:0000256" key="13">
    <source>
        <dbReference type="ARBA" id="ARBA00023136"/>
    </source>
</evidence>
<comment type="cofactor">
    <cofactor evidence="1 19">
        <name>Mg(2+)</name>
        <dbReference type="ChEBI" id="CHEBI:18420"/>
    </cofactor>
</comment>
<dbReference type="AlphaFoldDB" id="L0L061"/>
<feature type="transmembrane region" description="Helical" evidence="19">
    <location>
        <begin position="63"/>
        <end position="81"/>
    </location>
</feature>
<gene>
    <name evidence="19" type="primary">cobS</name>
    <name evidence="20" type="ordered locus">Metho_1543</name>
</gene>
<reference evidence="21" key="1">
    <citation type="submission" date="2012-02" db="EMBL/GenBank/DDBJ databases">
        <title>Complete sequence of chromosome of Methanomethylovorans hollandica DSM 15978.</title>
        <authorList>
            <person name="Lucas S."/>
            <person name="Copeland A."/>
            <person name="Lapidus A."/>
            <person name="Glavina del Rio T."/>
            <person name="Dalin E."/>
            <person name="Tice H."/>
            <person name="Bruce D."/>
            <person name="Goodwin L."/>
            <person name="Pitluck S."/>
            <person name="Peters L."/>
            <person name="Mikhailova N."/>
            <person name="Held B."/>
            <person name="Kyrpides N."/>
            <person name="Mavromatis K."/>
            <person name="Ivanova N."/>
            <person name="Brettin T."/>
            <person name="Detter J.C."/>
            <person name="Han C."/>
            <person name="Larimer F."/>
            <person name="Land M."/>
            <person name="Hauser L."/>
            <person name="Markowitz V."/>
            <person name="Cheng J.-F."/>
            <person name="Hugenholtz P."/>
            <person name="Woyke T."/>
            <person name="Wu D."/>
            <person name="Spring S."/>
            <person name="Schroeder M."/>
            <person name="Brambilla E."/>
            <person name="Klenk H.-P."/>
            <person name="Eisen J.A."/>
        </authorList>
    </citation>
    <scope>NUCLEOTIDE SEQUENCE [LARGE SCALE GENOMIC DNA]</scope>
    <source>
        <strain evidence="21">DSM 15978 / NBRC 107637 / DMS1</strain>
    </source>
</reference>
<evidence type="ECO:0000256" key="16">
    <source>
        <dbReference type="ARBA" id="ARBA00032853"/>
    </source>
</evidence>
<comment type="catalytic activity">
    <reaction evidence="18 19">
        <text>alpha-ribazole 5'-phosphate + adenosylcob(III)inamide-GDP = adenosylcob(III)alamin 5'-phosphate + GMP + H(+)</text>
        <dbReference type="Rhea" id="RHEA:23560"/>
        <dbReference type="ChEBI" id="CHEBI:15378"/>
        <dbReference type="ChEBI" id="CHEBI:57918"/>
        <dbReference type="ChEBI" id="CHEBI:58115"/>
        <dbReference type="ChEBI" id="CHEBI:60487"/>
        <dbReference type="ChEBI" id="CHEBI:60493"/>
        <dbReference type="EC" id="2.7.8.26"/>
    </reaction>
</comment>
<keyword evidence="10 19" id="KW-0812">Transmembrane</keyword>
<dbReference type="GO" id="GO:0009236">
    <property type="term" value="P:cobalamin biosynthetic process"/>
    <property type="evidence" value="ECO:0007669"/>
    <property type="project" value="UniProtKB-UniRule"/>
</dbReference>
<evidence type="ECO:0000256" key="11">
    <source>
        <dbReference type="ARBA" id="ARBA00022842"/>
    </source>
</evidence>
<feature type="transmembrane region" description="Helical" evidence="19">
    <location>
        <begin position="107"/>
        <end position="128"/>
    </location>
</feature>
<evidence type="ECO:0000256" key="7">
    <source>
        <dbReference type="ARBA" id="ARBA00022475"/>
    </source>
</evidence>
<dbReference type="EC" id="2.7.8.26" evidence="5 19"/>
<dbReference type="Proteomes" id="UP000010866">
    <property type="component" value="Chromosome"/>
</dbReference>
<dbReference type="STRING" id="867904.Metho_1543"/>
<accession>L0L061</accession>
<keyword evidence="7 19" id="KW-1003">Cell membrane</keyword>
<keyword evidence="8 19" id="KW-0169">Cobalamin biosynthesis</keyword>
<evidence type="ECO:0000256" key="5">
    <source>
        <dbReference type="ARBA" id="ARBA00013200"/>
    </source>
</evidence>
<name>L0L061_METHD</name>
<dbReference type="GeneID" id="14407352"/>
<keyword evidence="13 19" id="KW-0472">Membrane</keyword>
<dbReference type="HOGENOM" id="CLU_057426_2_0_2"/>
<evidence type="ECO:0000256" key="14">
    <source>
        <dbReference type="ARBA" id="ARBA00025228"/>
    </source>
</evidence>
<proteinExistence type="inferred from homology"/>
<comment type="function">
    <text evidence="14 19">Joins adenosylcobinamide-GDP and alpha-ribazole to generate adenosylcobalamin (Ado-cobalamin). Also synthesizes adenosylcobalamin 5'-phosphate from adenosylcobinamide-GDP and alpha-ribazole 5'-phosphate.</text>
</comment>
<evidence type="ECO:0000256" key="10">
    <source>
        <dbReference type="ARBA" id="ARBA00022692"/>
    </source>
</evidence>
<keyword evidence="21" id="KW-1185">Reference proteome</keyword>
<dbReference type="RefSeq" id="WP_015324908.1">
    <property type="nucleotide sequence ID" value="NC_019977.1"/>
</dbReference>
<organism evidence="20 21">
    <name type="scientific">Methanomethylovorans hollandica (strain DSM 15978 / NBRC 107637 / DMS1)</name>
    <dbReference type="NCBI Taxonomy" id="867904"/>
    <lineage>
        <taxon>Archaea</taxon>
        <taxon>Methanobacteriati</taxon>
        <taxon>Methanobacteriota</taxon>
        <taxon>Stenosarchaea group</taxon>
        <taxon>Methanomicrobia</taxon>
        <taxon>Methanosarcinales</taxon>
        <taxon>Methanosarcinaceae</taxon>
        <taxon>Methanomethylovorans</taxon>
    </lineage>
</organism>
<evidence type="ECO:0000256" key="17">
    <source>
        <dbReference type="ARBA" id="ARBA00048623"/>
    </source>
</evidence>
<evidence type="ECO:0000256" key="8">
    <source>
        <dbReference type="ARBA" id="ARBA00022573"/>
    </source>
</evidence>
<comment type="catalytic activity">
    <reaction evidence="17 19">
        <text>alpha-ribazole + adenosylcob(III)inamide-GDP = adenosylcob(III)alamin + GMP + H(+)</text>
        <dbReference type="Rhea" id="RHEA:16049"/>
        <dbReference type="ChEBI" id="CHEBI:10329"/>
        <dbReference type="ChEBI" id="CHEBI:15378"/>
        <dbReference type="ChEBI" id="CHEBI:18408"/>
        <dbReference type="ChEBI" id="CHEBI:58115"/>
        <dbReference type="ChEBI" id="CHEBI:60487"/>
        <dbReference type="EC" id="2.7.8.26"/>
    </reaction>
</comment>
<dbReference type="OrthoDB" id="11748at2157"/>
<dbReference type="UniPathway" id="UPA00148">
    <property type="reaction ID" value="UER00238"/>
</dbReference>
<evidence type="ECO:0000256" key="15">
    <source>
        <dbReference type="ARBA" id="ARBA00032605"/>
    </source>
</evidence>
<dbReference type="Pfam" id="PF02654">
    <property type="entry name" value="CobS"/>
    <property type="match status" value="1"/>
</dbReference>
<comment type="pathway">
    <text evidence="3 19">Cofactor biosynthesis; adenosylcobalamin biosynthesis; adenosylcobalamin from cob(II)yrinate a,c-diamide: step 7/7.</text>
</comment>
<feature type="transmembrane region" description="Helical" evidence="19">
    <location>
        <begin position="148"/>
        <end position="171"/>
    </location>
</feature>
<evidence type="ECO:0000256" key="3">
    <source>
        <dbReference type="ARBA" id="ARBA00004663"/>
    </source>
</evidence>
<keyword evidence="9 19" id="KW-0808">Transferase</keyword>
<evidence type="ECO:0000256" key="9">
    <source>
        <dbReference type="ARBA" id="ARBA00022679"/>
    </source>
</evidence>
<feature type="transmembrane region" description="Helical" evidence="19">
    <location>
        <begin position="6"/>
        <end position="24"/>
    </location>
</feature>
<dbReference type="HAMAP" id="MF_00719">
    <property type="entry name" value="CobS"/>
    <property type="match status" value="1"/>
</dbReference>
<sequence length="276" mass="29148">MNDFFLALRSGFGFLSTVPVGLTMEGLDEFFKRTYLHILVGAVLGLLMGMFAFLAMMTLPQQISAILIVIFVYYLTGLNHLDGLADFGDGVTAHGSLEKKIRALKDVALGIGGVGFCAMGILALYASIVCLQSEAVILANSSMRTAAAILLSSILIAEISAMQCMLTIAAFGKSIHEGLGSILVQNTTIPKYVVGLSGSVVICAIALQPFGLWYGGLIALIAAIISAFVVLNISNRHFGGMNGDVIGTSNEVGRTIALITIVLILSYHNGGIPWML</sequence>
<dbReference type="InterPro" id="IPR003805">
    <property type="entry name" value="CobS"/>
</dbReference>
<evidence type="ECO:0000256" key="4">
    <source>
        <dbReference type="ARBA" id="ARBA00010561"/>
    </source>
</evidence>
<dbReference type="GO" id="GO:0005886">
    <property type="term" value="C:plasma membrane"/>
    <property type="evidence" value="ECO:0007669"/>
    <property type="project" value="UniProtKB-SubCell"/>
</dbReference>
<evidence type="ECO:0000256" key="6">
    <source>
        <dbReference type="ARBA" id="ARBA00015850"/>
    </source>
</evidence>
<dbReference type="PANTHER" id="PTHR34148:SF1">
    <property type="entry name" value="ADENOSYLCOBINAMIDE-GDP RIBAZOLETRANSFERASE"/>
    <property type="match status" value="1"/>
</dbReference>
<dbReference type="NCBIfam" id="TIGR00317">
    <property type="entry name" value="cobS"/>
    <property type="match status" value="1"/>
</dbReference>
<dbReference type="GO" id="GO:0008818">
    <property type="term" value="F:cobalamin 5'-phosphate synthase activity"/>
    <property type="evidence" value="ECO:0007669"/>
    <property type="project" value="UniProtKB-UniRule"/>
</dbReference>
<feature type="transmembrane region" description="Helical" evidence="19">
    <location>
        <begin position="255"/>
        <end position="275"/>
    </location>
</feature>